<comment type="pathway">
    <text evidence="1">Cofactor biosynthesis; adenosylcobalamin biosynthesis.</text>
</comment>
<comment type="similarity">
    <text evidence="2">Belongs to the CobH/CbiC family.</text>
</comment>
<keyword evidence="4" id="KW-0413">Isomerase</keyword>
<accession>A0A9D2HBX9</accession>
<comment type="caution">
    <text evidence="6">The sequence shown here is derived from an EMBL/GenBank/DDBJ whole genome shotgun (WGS) entry which is preliminary data.</text>
</comment>
<reference evidence="6" key="1">
    <citation type="journal article" date="2021" name="PeerJ">
        <title>Extensive microbial diversity within the chicken gut microbiome revealed by metagenomics and culture.</title>
        <authorList>
            <person name="Gilroy R."/>
            <person name="Ravi A."/>
            <person name="Getino M."/>
            <person name="Pursley I."/>
            <person name="Horton D.L."/>
            <person name="Alikhan N.F."/>
            <person name="Baker D."/>
            <person name="Gharbi K."/>
            <person name="Hall N."/>
            <person name="Watson M."/>
            <person name="Adriaenssens E.M."/>
            <person name="Foster-Nyarko E."/>
            <person name="Jarju S."/>
            <person name="Secka A."/>
            <person name="Antonio M."/>
            <person name="Oren A."/>
            <person name="Chaudhuri R.R."/>
            <person name="La Ragione R."/>
            <person name="Hildebrand F."/>
            <person name="Pallen M.J."/>
        </authorList>
    </citation>
    <scope>NUCLEOTIDE SEQUENCE</scope>
    <source>
        <strain evidence="6">CHK186-16707</strain>
    </source>
</reference>
<dbReference type="InterPro" id="IPR003722">
    <property type="entry name" value="Cbl_synth_CobH/CbiC"/>
</dbReference>
<dbReference type="AlphaFoldDB" id="A0A9D2HBX9"/>
<evidence type="ECO:0000313" key="7">
    <source>
        <dbReference type="Proteomes" id="UP000824225"/>
    </source>
</evidence>
<dbReference type="EMBL" id="DXAN01000011">
    <property type="protein sequence ID" value="HJA08338.1"/>
    <property type="molecule type" value="Genomic_DNA"/>
</dbReference>
<dbReference type="SUPFAM" id="SSF63965">
    <property type="entry name" value="Precorrin-8X methylmutase CbiC/CobH"/>
    <property type="match status" value="1"/>
</dbReference>
<evidence type="ECO:0000256" key="1">
    <source>
        <dbReference type="ARBA" id="ARBA00004953"/>
    </source>
</evidence>
<evidence type="ECO:0000256" key="4">
    <source>
        <dbReference type="ARBA" id="ARBA00023235"/>
    </source>
</evidence>
<dbReference type="Gene3D" id="3.40.50.10230">
    <property type="entry name" value="Cobalamin biosynthesis CobH/CbiC, precorrin-8X methylmutase"/>
    <property type="match status" value="1"/>
</dbReference>
<evidence type="ECO:0000256" key="2">
    <source>
        <dbReference type="ARBA" id="ARBA00009774"/>
    </source>
</evidence>
<feature type="domain" description="Cobalamin biosynthesis precorrin-8X methylmutase CobH/CbiC" evidence="5">
    <location>
        <begin position="19"/>
        <end position="214"/>
    </location>
</feature>
<dbReference type="GO" id="GO:0009236">
    <property type="term" value="P:cobalamin biosynthetic process"/>
    <property type="evidence" value="ECO:0007669"/>
    <property type="project" value="UniProtKB-KW"/>
</dbReference>
<proteinExistence type="inferred from homology"/>
<evidence type="ECO:0000313" key="6">
    <source>
        <dbReference type="EMBL" id="HJA08338.1"/>
    </source>
</evidence>
<evidence type="ECO:0000256" key="3">
    <source>
        <dbReference type="ARBA" id="ARBA00022573"/>
    </source>
</evidence>
<keyword evidence="3" id="KW-0169">Cobalamin biosynthesis</keyword>
<dbReference type="Pfam" id="PF02570">
    <property type="entry name" value="CbiC"/>
    <property type="match status" value="1"/>
</dbReference>
<dbReference type="InterPro" id="IPR036588">
    <property type="entry name" value="CobH/CbiC_sf"/>
</dbReference>
<protein>
    <submittedName>
        <fullName evidence="6">Precorrin-8X methylmutase</fullName>
    </submittedName>
</protein>
<reference evidence="6" key="2">
    <citation type="submission" date="2021-04" db="EMBL/GenBank/DDBJ databases">
        <authorList>
            <person name="Gilroy R."/>
        </authorList>
    </citation>
    <scope>NUCLEOTIDE SEQUENCE</scope>
    <source>
        <strain evidence="6">CHK186-16707</strain>
    </source>
</reference>
<dbReference type="GO" id="GO:0016993">
    <property type="term" value="F:precorrin-8X methylmutase activity"/>
    <property type="evidence" value="ECO:0007669"/>
    <property type="project" value="InterPro"/>
</dbReference>
<sequence>MTSPLEGGRSRPNPDSARSRSFAAIDREFPEPRPFRGHAWEVARHLIHVGGDLTLARDLALPEAAVEKGVKALKMGAPILADTRMVRAGIADRRVKALGGTIECLRTQPGVTSAAIRAGIPRSRAAMFLAEPKYMGAIVVLGGAPASLLTLMEMMDDMFSLTSRPTLIIGMPAGFADAAEAKALLEASPWTMLTVRGSKGGPALAAAAANALMEIALREREREGSL</sequence>
<organism evidence="6 7">
    <name type="scientific">Candidatus Mailhella merdigallinarum</name>
    <dbReference type="NCBI Taxonomy" id="2838658"/>
    <lineage>
        <taxon>Bacteria</taxon>
        <taxon>Pseudomonadati</taxon>
        <taxon>Thermodesulfobacteriota</taxon>
        <taxon>Desulfovibrionia</taxon>
        <taxon>Desulfovibrionales</taxon>
        <taxon>Desulfovibrionaceae</taxon>
        <taxon>Mailhella</taxon>
    </lineage>
</organism>
<dbReference type="PANTHER" id="PTHR43588:SF1">
    <property type="entry name" value="COBALT-PRECORRIN-8 METHYLMUTASE"/>
    <property type="match status" value="1"/>
</dbReference>
<name>A0A9D2HBX9_9BACT</name>
<evidence type="ECO:0000259" key="5">
    <source>
        <dbReference type="Pfam" id="PF02570"/>
    </source>
</evidence>
<dbReference type="PANTHER" id="PTHR43588">
    <property type="entry name" value="COBALT-PRECORRIN-8 METHYLMUTASE"/>
    <property type="match status" value="1"/>
</dbReference>
<dbReference type="Proteomes" id="UP000824225">
    <property type="component" value="Unassembled WGS sequence"/>
</dbReference>
<gene>
    <name evidence="6" type="ORF">H9962_04000</name>
</gene>